<accession>A0A8K1WQC5</accession>
<evidence type="ECO:0000256" key="2">
    <source>
        <dbReference type="PROSITE-ProRule" id="PRU00042"/>
    </source>
</evidence>
<keyword evidence="2" id="KW-0479">Metal-binding</keyword>
<protein>
    <recommendedName>
        <fullName evidence="4">C2H2-type domain-containing protein</fullName>
    </recommendedName>
</protein>
<dbReference type="InterPro" id="IPR013087">
    <property type="entry name" value="Znf_C2H2_type"/>
</dbReference>
<dbReference type="SUPFAM" id="SSF50494">
    <property type="entry name" value="Trypsin-like serine proteases"/>
    <property type="match status" value="1"/>
</dbReference>
<sequence length="600" mass="64487">MDCMFEPMVKTVVVREVVAITVPAPAEESAKVVADVVAADVKNRAVTFGVGMASKATELLAEYPKTTATVLTAAVGYGLYRACESRLHKISRSLRGISGEAARAGSAFVGGGGVPSYQVALYDSSSMFRSKFIGYGIRVADVLVTLGHVVRDVDVLVATGPGASQVISAAPARSLRFRDIVYYHMPSTWWSTLGVKSANKVELPPEQAMGHMSVAITGREGRSEGVLKPSTQYVGKVQYSGSTVPGYSGAAYVDSITGKVAGIHQGVDNNTERNIGYMWKGILIDVHDMFYPTTEDGVDGESASRRRAGGRGTYADEREQVAVARLPGRQQAWGYGDLEKLVASEVEATGSAWDRDDFDIDYDEKITWESARPRPRAAKSGADIDTVISDLESMSQSNLEAIVKFAQGLTALASVQGSNVVGHSDESVEVKHDSSLLGSAVTMAVNQCQTLIESRVQPLEKRVTALESRANQAAPTQETPVEVVQPQTLPKGTAPVQHPNKCDKCNRSFSTALGLITHKTIKHQVSGERATATRPFLGKQKYPSTQRASNHGSSTVEPSREYSRLLASQEKTHVTLQGLQSSFEKLAEIMTGLARAQSRN</sequence>
<dbReference type="GO" id="GO:0016787">
    <property type="term" value="F:hydrolase activity"/>
    <property type="evidence" value="ECO:0007669"/>
    <property type="project" value="UniProtKB-KW"/>
</dbReference>
<dbReference type="Gene3D" id="2.40.10.10">
    <property type="entry name" value="Trypsin-like serine proteases"/>
    <property type="match status" value="2"/>
</dbReference>
<keyword evidence="2" id="KW-0863">Zinc-finger</keyword>
<keyword evidence="1" id="KW-0378">Hydrolase</keyword>
<evidence type="ECO:0000259" key="4">
    <source>
        <dbReference type="PROSITE" id="PS50157"/>
    </source>
</evidence>
<organism evidence="5">
    <name type="scientific">Riboviria sp</name>
    <dbReference type="NCBI Taxonomy" id="2585031"/>
    <lineage>
        <taxon>Viruses</taxon>
        <taxon>Riboviria</taxon>
    </lineage>
</organism>
<evidence type="ECO:0000256" key="1">
    <source>
        <dbReference type="ARBA" id="ARBA00022801"/>
    </source>
</evidence>
<feature type="domain" description="C2H2-type" evidence="4">
    <location>
        <begin position="500"/>
        <end position="530"/>
    </location>
</feature>
<dbReference type="EMBL" id="MW239222">
    <property type="protein sequence ID" value="UGO57168.1"/>
    <property type="molecule type" value="Genomic_RNA"/>
</dbReference>
<proteinExistence type="predicted"/>
<feature type="region of interest" description="Disordered" evidence="3">
    <location>
        <begin position="526"/>
        <end position="562"/>
    </location>
</feature>
<dbReference type="PROSITE" id="PS00028">
    <property type="entry name" value="ZINC_FINGER_C2H2_1"/>
    <property type="match status" value="1"/>
</dbReference>
<evidence type="ECO:0000256" key="3">
    <source>
        <dbReference type="SAM" id="MobiDB-lite"/>
    </source>
</evidence>
<dbReference type="PROSITE" id="PS50157">
    <property type="entry name" value="ZINC_FINGER_C2H2_2"/>
    <property type="match status" value="1"/>
</dbReference>
<feature type="compositionally biased region" description="Polar residues" evidence="3">
    <location>
        <begin position="542"/>
        <end position="557"/>
    </location>
</feature>
<dbReference type="InterPro" id="IPR043504">
    <property type="entry name" value="Peptidase_S1_PA_chymotrypsin"/>
</dbReference>
<reference evidence="5" key="1">
    <citation type="submission" date="2020-11" db="EMBL/GenBank/DDBJ databases">
        <title>RNA virus dark matter in the feces of wild birds.</title>
        <authorList>
            <person name="Lu X."/>
            <person name="Yang X.S."/>
            <person name="Zhang W."/>
        </authorList>
    </citation>
    <scope>NUCLEOTIDE SEQUENCE</scope>
    <source>
        <strain evidence="5">DuskyWarbler62con4</strain>
    </source>
</reference>
<dbReference type="InterPro" id="IPR009003">
    <property type="entry name" value="Peptidase_S1_PA"/>
</dbReference>
<dbReference type="GO" id="GO:0008270">
    <property type="term" value="F:zinc ion binding"/>
    <property type="evidence" value="ECO:0007669"/>
    <property type="project" value="UniProtKB-KW"/>
</dbReference>
<keyword evidence="2" id="KW-0862">Zinc</keyword>
<evidence type="ECO:0000313" key="5">
    <source>
        <dbReference type="EMBL" id="UGO57168.1"/>
    </source>
</evidence>
<name>A0A8K1WQC5_9VIRU</name>